<feature type="transmembrane region" description="Helical" evidence="11">
    <location>
        <begin position="12"/>
        <end position="33"/>
    </location>
</feature>
<dbReference type="GO" id="GO:0006465">
    <property type="term" value="P:signal peptide processing"/>
    <property type="evidence" value="ECO:0007669"/>
    <property type="project" value="UniProtKB-UniRule"/>
</dbReference>
<evidence type="ECO:0000256" key="10">
    <source>
        <dbReference type="SAM" id="MobiDB-lite"/>
    </source>
</evidence>
<comment type="caution">
    <text evidence="12">The sequence shown here is derived from an EMBL/GenBank/DDBJ whole genome shotgun (WGS) entry which is preliminary data.</text>
</comment>
<comment type="subcellular location">
    <subcellularLocation>
        <location evidence="1">Endoplasmic reticulum membrane</location>
        <topology evidence="1">Single-pass type II membrane protein</topology>
    </subcellularLocation>
</comment>
<accession>A0A9W9XMM3</accession>
<dbReference type="InterPro" id="IPR007653">
    <property type="entry name" value="SPC3"/>
</dbReference>
<comment type="similarity">
    <text evidence="2 9">Belongs to the SPCS3 family.</text>
</comment>
<keyword evidence="4 9" id="KW-0256">Endoplasmic reticulum</keyword>
<keyword evidence="3 11" id="KW-0812">Transmembrane</keyword>
<evidence type="ECO:0000256" key="9">
    <source>
        <dbReference type="PIRNR" id="PIRNR016089"/>
    </source>
</evidence>
<evidence type="ECO:0000256" key="5">
    <source>
        <dbReference type="ARBA" id="ARBA00022968"/>
    </source>
</evidence>
<comment type="function">
    <text evidence="8">Essential component of the signal peptidase complex (SPC) which catalyzes the cleavage of N-terminal signal sequences from nascent proteins as they are translocated into the lumen of the endoplasmic reticulum. Essential for the SPC catalytic activity, possibly by stabilizing and positioning the active center of the complex close to the lumenal surface. Essential for viability.</text>
</comment>
<evidence type="ECO:0000256" key="7">
    <source>
        <dbReference type="ARBA" id="ARBA00023136"/>
    </source>
</evidence>
<feature type="region of interest" description="Disordered" evidence="10">
    <location>
        <begin position="143"/>
        <end position="172"/>
    </location>
</feature>
<dbReference type="PIRSF" id="PIRSF016089">
    <property type="entry name" value="SPC22"/>
    <property type="match status" value="1"/>
</dbReference>
<reference evidence="12" key="1">
    <citation type="submission" date="2022-12" db="EMBL/GenBank/DDBJ databases">
        <authorList>
            <person name="Petersen C."/>
        </authorList>
    </citation>
    <scope>NUCLEOTIDE SEQUENCE</scope>
    <source>
        <strain evidence="12">IBT 30728</strain>
    </source>
</reference>
<evidence type="ECO:0000313" key="12">
    <source>
        <dbReference type="EMBL" id="KAJ5495290.1"/>
    </source>
</evidence>
<feature type="compositionally biased region" description="Basic and acidic residues" evidence="10">
    <location>
        <begin position="163"/>
        <end position="172"/>
    </location>
</feature>
<protein>
    <recommendedName>
        <fullName evidence="9">Signal peptidase subunit 3</fullName>
    </recommendedName>
</protein>
<reference evidence="12" key="2">
    <citation type="journal article" date="2023" name="IMA Fungus">
        <title>Comparative genomic study of the Penicillium genus elucidates a diverse pangenome and 15 lateral gene transfer events.</title>
        <authorList>
            <person name="Petersen C."/>
            <person name="Sorensen T."/>
            <person name="Nielsen M.R."/>
            <person name="Sondergaard T.E."/>
            <person name="Sorensen J.L."/>
            <person name="Fitzpatrick D.A."/>
            <person name="Frisvad J.C."/>
            <person name="Nielsen K.L."/>
        </authorList>
    </citation>
    <scope>NUCLEOTIDE SEQUENCE</scope>
    <source>
        <strain evidence="12">IBT 30728</strain>
    </source>
</reference>
<evidence type="ECO:0000256" key="3">
    <source>
        <dbReference type="ARBA" id="ARBA00022692"/>
    </source>
</evidence>
<feature type="compositionally biased region" description="Low complexity" evidence="10">
    <location>
        <begin position="147"/>
        <end position="161"/>
    </location>
</feature>
<keyword evidence="7 9" id="KW-0472">Membrane</keyword>
<sequence length="260" mass="28140">MHSALNRLQAVFGFFTTVALVVAGAAALSVLLFPTDATTASVSLKNVQVVKGRPHYYSTKREEYAQIRFDLDADLTPLFTWNTKQLFVYVYATYSSSDKPDSTSTTRASEAIIWDSIIPAAPSPYSFDQLKEKTLSLLPASLKSGTSASSKRSAKPKSSAKSQKKEKAKKLETPGVLRLRGQRAKYQISDITGRLAGRENVTLSVGWNVQPWVGALWWAPATGAVPHTQGQLVSAESFDFPALKGAKKPVEGAQGTQASV</sequence>
<evidence type="ECO:0000256" key="11">
    <source>
        <dbReference type="SAM" id="Phobius"/>
    </source>
</evidence>
<dbReference type="RefSeq" id="XP_056794303.1">
    <property type="nucleotide sequence ID" value="XM_056930010.1"/>
</dbReference>
<evidence type="ECO:0000313" key="13">
    <source>
        <dbReference type="Proteomes" id="UP001148312"/>
    </source>
</evidence>
<keyword evidence="13" id="KW-1185">Reference proteome</keyword>
<dbReference type="Proteomes" id="UP001148312">
    <property type="component" value="Unassembled WGS sequence"/>
</dbReference>
<dbReference type="GO" id="GO:0045047">
    <property type="term" value="P:protein targeting to ER"/>
    <property type="evidence" value="ECO:0007669"/>
    <property type="project" value="TreeGrafter"/>
</dbReference>
<dbReference type="GeneID" id="81620259"/>
<dbReference type="AlphaFoldDB" id="A0A9W9XMM3"/>
<evidence type="ECO:0000256" key="4">
    <source>
        <dbReference type="ARBA" id="ARBA00022824"/>
    </source>
</evidence>
<organism evidence="12 13">
    <name type="scientific">Penicillium diatomitis</name>
    <dbReference type="NCBI Taxonomy" id="2819901"/>
    <lineage>
        <taxon>Eukaryota</taxon>
        <taxon>Fungi</taxon>
        <taxon>Dikarya</taxon>
        <taxon>Ascomycota</taxon>
        <taxon>Pezizomycotina</taxon>
        <taxon>Eurotiomycetes</taxon>
        <taxon>Eurotiomycetidae</taxon>
        <taxon>Eurotiales</taxon>
        <taxon>Aspergillaceae</taxon>
        <taxon>Penicillium</taxon>
    </lineage>
</organism>
<evidence type="ECO:0000256" key="6">
    <source>
        <dbReference type="ARBA" id="ARBA00022989"/>
    </source>
</evidence>
<dbReference type="EMBL" id="JAPWDQ010000001">
    <property type="protein sequence ID" value="KAJ5495290.1"/>
    <property type="molecule type" value="Genomic_DNA"/>
</dbReference>
<dbReference type="PANTHER" id="PTHR12804">
    <property type="entry name" value="MICROSOMAL SIGNAL PEPTIDASE 23 KD SUBUNIT SPC22/23"/>
    <property type="match status" value="1"/>
</dbReference>
<proteinExistence type="inferred from homology"/>
<name>A0A9W9XMM3_9EURO</name>
<dbReference type="GO" id="GO:0005787">
    <property type="term" value="C:signal peptidase complex"/>
    <property type="evidence" value="ECO:0007669"/>
    <property type="project" value="UniProtKB-UniRule"/>
</dbReference>
<evidence type="ECO:0000256" key="1">
    <source>
        <dbReference type="ARBA" id="ARBA00004648"/>
    </source>
</evidence>
<dbReference type="PANTHER" id="PTHR12804:SF0">
    <property type="entry name" value="SIGNAL PEPTIDASE COMPLEX SUBUNIT 3"/>
    <property type="match status" value="1"/>
</dbReference>
<evidence type="ECO:0000256" key="2">
    <source>
        <dbReference type="ARBA" id="ARBA00009289"/>
    </source>
</evidence>
<gene>
    <name evidence="12" type="ORF">N7539_000406</name>
</gene>
<keyword evidence="6 11" id="KW-1133">Transmembrane helix</keyword>
<dbReference type="Pfam" id="PF04573">
    <property type="entry name" value="SPC22"/>
    <property type="match status" value="2"/>
</dbReference>
<evidence type="ECO:0000256" key="8">
    <source>
        <dbReference type="ARBA" id="ARBA00045670"/>
    </source>
</evidence>
<keyword evidence="5" id="KW-0735">Signal-anchor</keyword>